<proteinExistence type="predicted"/>
<dbReference type="AlphaFoldDB" id="A0AAU9G064"/>
<protein>
    <submittedName>
        <fullName evidence="1">Uncharacterized protein</fullName>
    </submittedName>
</protein>
<evidence type="ECO:0000313" key="2">
    <source>
        <dbReference type="Proteomes" id="UP001500889"/>
    </source>
</evidence>
<keyword evidence="2" id="KW-1185">Reference proteome</keyword>
<reference evidence="1 2" key="1">
    <citation type="submission" date="2024-02" db="EMBL/GenBank/DDBJ databases">
        <title>A chromosome-level genome assembly of Drosophila madeirensis, a fruit fly species endemic to Madeira island.</title>
        <authorList>
            <person name="Tomihara K."/>
            <person name="Llopart A."/>
            <person name="Yamamoto D."/>
        </authorList>
    </citation>
    <scope>NUCLEOTIDE SEQUENCE [LARGE SCALE GENOMIC DNA]</scope>
    <source>
        <strain evidence="1 2">RF1</strain>
    </source>
</reference>
<organism evidence="1 2">
    <name type="scientific">Drosophila madeirensis</name>
    <name type="common">Fruit fly</name>
    <dbReference type="NCBI Taxonomy" id="30013"/>
    <lineage>
        <taxon>Eukaryota</taxon>
        <taxon>Metazoa</taxon>
        <taxon>Ecdysozoa</taxon>
        <taxon>Arthropoda</taxon>
        <taxon>Hexapoda</taxon>
        <taxon>Insecta</taxon>
        <taxon>Pterygota</taxon>
        <taxon>Neoptera</taxon>
        <taxon>Endopterygota</taxon>
        <taxon>Diptera</taxon>
        <taxon>Brachycera</taxon>
        <taxon>Muscomorpha</taxon>
        <taxon>Ephydroidea</taxon>
        <taxon>Drosophilidae</taxon>
        <taxon>Drosophila</taxon>
        <taxon>Sophophora</taxon>
    </lineage>
</organism>
<dbReference type="Proteomes" id="UP001500889">
    <property type="component" value="Chromosome A"/>
</dbReference>
<dbReference type="EMBL" id="AP029266">
    <property type="protein sequence ID" value="BFG01248.1"/>
    <property type="molecule type" value="Genomic_DNA"/>
</dbReference>
<gene>
    <name evidence="1" type="ORF">DMAD_01045</name>
</gene>
<accession>A0AAU9G064</accession>
<sequence>MANFSFWNGQPVNAPLYPQVGDMMQPNASCYSGGQWPTIGHDQAAPMQTHNLAQAQAQAQTQAQVSHQGSSMNLYGGRGMHPQSQQSHQQQQYPGMCGASMAGQSPMSMQSMMGMGDYSSMSSPLTCPVPNTFFDQNQAQGSYEPCIENGEAFCAYNGMDMGGSYGGGMQGQGSGKGGFW</sequence>
<name>A0AAU9G064_DROMD</name>
<evidence type="ECO:0000313" key="1">
    <source>
        <dbReference type="EMBL" id="BFG01248.1"/>
    </source>
</evidence>